<dbReference type="InterPro" id="IPR024264">
    <property type="entry name" value="DUF3786"/>
</dbReference>
<dbReference type="EMBL" id="AP024086">
    <property type="protein sequence ID" value="BCL61087.1"/>
    <property type="molecule type" value="Genomic_DNA"/>
</dbReference>
<reference evidence="2" key="1">
    <citation type="submission" date="2020-09" db="EMBL/GenBank/DDBJ databases">
        <title>Desulfogranum mesoprofundum gen. nov., sp. nov., a novel mesophilic, sulfate-reducing chemolithoautotroph isolated from a deep-sea hydrothermal vent chimney in the Suiyo Seamount.</title>
        <authorList>
            <person name="Hashimoto Y."/>
            <person name="Nakagawa S."/>
        </authorList>
    </citation>
    <scope>NUCLEOTIDE SEQUENCE</scope>
    <source>
        <strain evidence="2">KT2</strain>
    </source>
</reference>
<name>A0A8D5JM06_9BACT</name>
<keyword evidence="3" id="KW-1185">Reference proteome</keyword>
<dbReference type="KEGG" id="dbk:DGMP_17800"/>
<dbReference type="Proteomes" id="UP000826725">
    <property type="component" value="Chromosome"/>
</dbReference>
<evidence type="ECO:0000313" key="2">
    <source>
        <dbReference type="EMBL" id="BCL61087.1"/>
    </source>
</evidence>
<dbReference type="RefSeq" id="WP_228857142.1">
    <property type="nucleotide sequence ID" value="NZ_AP024086.1"/>
</dbReference>
<proteinExistence type="predicted"/>
<sequence>MKLSPVFAETCHHYIEMIGQIDFLQKADALGVEKKGNALLVPLYDTNYLVSAEGLESENGGEITPAVQVMVCKYVLTYSPDSPPVEDRFVTYREFKDSGPLISYFTSNTNKTLESTFSGKLQLLQKKAEAIGGEVLTSKTYDLSLRFFAFPRIPVIINFNDRDDLFPAQSSILYRSTAVRYLDMECLAMTGTLLTGKLI</sequence>
<evidence type="ECO:0000259" key="1">
    <source>
        <dbReference type="Pfam" id="PF12654"/>
    </source>
</evidence>
<feature type="domain" description="DUF3786" evidence="1">
    <location>
        <begin position="22"/>
        <end position="195"/>
    </location>
</feature>
<protein>
    <recommendedName>
        <fullName evidence="1">DUF3786 domain-containing protein</fullName>
    </recommendedName>
</protein>
<accession>A0A8D5JM06</accession>
<dbReference type="AlphaFoldDB" id="A0A8D5JM06"/>
<dbReference type="Pfam" id="PF12654">
    <property type="entry name" value="DUF3786"/>
    <property type="match status" value="1"/>
</dbReference>
<organism evidence="2 3">
    <name type="scientific">Desulfomarina profundi</name>
    <dbReference type="NCBI Taxonomy" id="2772557"/>
    <lineage>
        <taxon>Bacteria</taxon>
        <taxon>Pseudomonadati</taxon>
        <taxon>Thermodesulfobacteriota</taxon>
        <taxon>Desulfobulbia</taxon>
        <taxon>Desulfobulbales</taxon>
        <taxon>Desulfobulbaceae</taxon>
        <taxon>Desulfomarina</taxon>
    </lineage>
</organism>
<evidence type="ECO:0000313" key="3">
    <source>
        <dbReference type="Proteomes" id="UP000826725"/>
    </source>
</evidence>
<gene>
    <name evidence="2" type="ORF">DGMP_17800</name>
</gene>